<evidence type="ECO:0000256" key="9">
    <source>
        <dbReference type="ARBA" id="ARBA00023157"/>
    </source>
</evidence>
<name>A0A5F8H820_MONDO</name>
<keyword evidence="4" id="KW-0597">Phosphoprotein</keyword>
<dbReference type="PANTHER" id="PTHR21409">
    <property type="entry name" value="HEMATOPOIETIC CELL SIGNAL TRANSDUCER"/>
    <property type="match status" value="1"/>
</dbReference>
<evidence type="ECO:0000256" key="10">
    <source>
        <dbReference type="ARBA" id="ARBA00023180"/>
    </source>
</evidence>
<dbReference type="Proteomes" id="UP000002280">
    <property type="component" value="Chromosome 4"/>
</dbReference>
<dbReference type="GO" id="GO:0005102">
    <property type="term" value="F:signaling receptor binding"/>
    <property type="evidence" value="ECO:0007669"/>
    <property type="project" value="InterPro"/>
</dbReference>
<dbReference type="GO" id="GO:0051897">
    <property type="term" value="P:positive regulation of phosphatidylinositol 3-kinase/protein kinase B signal transduction"/>
    <property type="evidence" value="ECO:0007669"/>
    <property type="project" value="InterPro"/>
</dbReference>
<keyword evidence="9" id="KW-1015">Disulfide bond</keyword>
<evidence type="ECO:0000256" key="6">
    <source>
        <dbReference type="ARBA" id="ARBA00022729"/>
    </source>
</evidence>
<dbReference type="InterPro" id="IPR009861">
    <property type="entry name" value="HCST"/>
</dbReference>
<evidence type="ECO:0000256" key="11">
    <source>
        <dbReference type="ARBA" id="ARBA00031053"/>
    </source>
</evidence>
<keyword evidence="10" id="KW-0325">Glycoprotein</keyword>
<evidence type="ECO:0000256" key="7">
    <source>
        <dbReference type="ARBA" id="ARBA00022989"/>
    </source>
</evidence>
<evidence type="ECO:0000256" key="1">
    <source>
        <dbReference type="ARBA" id="ARBA00004479"/>
    </source>
</evidence>
<reference evidence="14" key="2">
    <citation type="submission" date="2025-08" db="UniProtKB">
        <authorList>
            <consortium name="Ensembl"/>
        </authorList>
    </citation>
    <scope>IDENTIFICATION</scope>
</reference>
<dbReference type="AlphaFoldDB" id="A0A5F8H820"/>
<evidence type="ECO:0000313" key="15">
    <source>
        <dbReference type="Proteomes" id="UP000002280"/>
    </source>
</evidence>
<comment type="subcellular location">
    <subcellularLocation>
        <location evidence="1">Membrane</location>
        <topology evidence="1">Single-pass type I membrane protein</topology>
    </subcellularLocation>
</comment>
<keyword evidence="7 13" id="KW-1133">Transmembrane helix</keyword>
<dbReference type="InParanoid" id="A0A5F8H820"/>
<evidence type="ECO:0000256" key="4">
    <source>
        <dbReference type="ARBA" id="ARBA00022553"/>
    </source>
</evidence>
<evidence type="ECO:0000256" key="5">
    <source>
        <dbReference type="ARBA" id="ARBA00022692"/>
    </source>
</evidence>
<feature type="transmembrane region" description="Helical" evidence="13">
    <location>
        <begin position="41"/>
        <end position="64"/>
    </location>
</feature>
<dbReference type="FunCoup" id="A0A5F8H820">
    <property type="interactions" value="52"/>
</dbReference>
<keyword evidence="5 13" id="KW-0812">Transmembrane</keyword>
<dbReference type="GO" id="GO:0043548">
    <property type="term" value="F:phosphatidylinositol 3-kinase binding"/>
    <property type="evidence" value="ECO:0007669"/>
    <property type="project" value="InterPro"/>
</dbReference>
<protein>
    <recommendedName>
        <fullName evidence="3">Hematopoietic cell signal transducer</fullName>
    </recommendedName>
    <alternativeName>
        <fullName evidence="12">DNAX-activation protein 10</fullName>
    </alternativeName>
    <alternativeName>
        <fullName evidence="11">Membrane protein DAP10</fullName>
    </alternativeName>
</protein>
<dbReference type="PANTHER" id="PTHR21409:SF1">
    <property type="entry name" value="HEMATOPOIETIC CELL SIGNAL TRANSDUCER"/>
    <property type="match status" value="1"/>
</dbReference>
<evidence type="ECO:0000256" key="12">
    <source>
        <dbReference type="ARBA" id="ARBA00031263"/>
    </source>
</evidence>
<dbReference type="GO" id="GO:0050776">
    <property type="term" value="P:regulation of immune response"/>
    <property type="evidence" value="ECO:0007669"/>
    <property type="project" value="InterPro"/>
</dbReference>
<comment type="similarity">
    <text evidence="2">Belongs to the DAP10 family.</text>
</comment>
<reference evidence="14 15" key="1">
    <citation type="journal article" date="2007" name="Nature">
        <title>Genome of the marsupial Monodelphis domestica reveals innovation in non-coding sequences.</title>
        <authorList>
            <person name="Mikkelsen T.S."/>
            <person name="Wakefield M.J."/>
            <person name="Aken B."/>
            <person name="Amemiya C.T."/>
            <person name="Chang J.L."/>
            <person name="Duke S."/>
            <person name="Garber M."/>
            <person name="Gentles A.J."/>
            <person name="Goodstadt L."/>
            <person name="Heger A."/>
            <person name="Jurka J."/>
            <person name="Kamal M."/>
            <person name="Mauceli E."/>
            <person name="Searle S.M."/>
            <person name="Sharpe T."/>
            <person name="Baker M.L."/>
            <person name="Batzer M.A."/>
            <person name="Benos P.V."/>
            <person name="Belov K."/>
            <person name="Clamp M."/>
            <person name="Cook A."/>
            <person name="Cuff J."/>
            <person name="Das R."/>
            <person name="Davidow L."/>
            <person name="Deakin J.E."/>
            <person name="Fazzari M.J."/>
            <person name="Glass J.L."/>
            <person name="Grabherr M."/>
            <person name="Greally J.M."/>
            <person name="Gu W."/>
            <person name="Hore T.A."/>
            <person name="Huttley G.A."/>
            <person name="Kleber M."/>
            <person name="Jirtle R.L."/>
            <person name="Koina E."/>
            <person name="Lee J.T."/>
            <person name="Mahony S."/>
            <person name="Marra M.A."/>
            <person name="Miller R.D."/>
            <person name="Nicholls R.D."/>
            <person name="Oda M."/>
            <person name="Papenfuss A.T."/>
            <person name="Parra Z.E."/>
            <person name="Pollock D.D."/>
            <person name="Ray D.A."/>
            <person name="Schein J.E."/>
            <person name="Speed T.P."/>
            <person name="Thompson K."/>
            <person name="VandeBerg J.L."/>
            <person name="Wade C.M."/>
            <person name="Walker J.A."/>
            <person name="Waters P.D."/>
            <person name="Webber C."/>
            <person name="Weidman J.R."/>
            <person name="Xie X."/>
            <person name="Zody M.C."/>
            <person name="Baldwin J."/>
            <person name="Abdouelleil A."/>
            <person name="Abdulkadir J."/>
            <person name="Abebe A."/>
            <person name="Abera B."/>
            <person name="Abreu J."/>
            <person name="Acer S.C."/>
            <person name="Aftuck L."/>
            <person name="Alexander A."/>
            <person name="An P."/>
            <person name="Anderson E."/>
            <person name="Anderson S."/>
            <person name="Arachi H."/>
            <person name="Azer M."/>
            <person name="Bachantsang P."/>
            <person name="Barry A."/>
            <person name="Bayul T."/>
            <person name="Berlin A."/>
            <person name="Bessette D."/>
            <person name="Bloom T."/>
            <person name="Bloom T."/>
            <person name="Boguslavskiy L."/>
            <person name="Bonnet C."/>
            <person name="Boukhgalter B."/>
            <person name="Bourzgui I."/>
            <person name="Brown A."/>
            <person name="Cahill P."/>
            <person name="Channer S."/>
            <person name="Cheshatsang Y."/>
            <person name="Chuda L."/>
            <person name="Citroen M."/>
            <person name="Collymore A."/>
            <person name="Cooke P."/>
            <person name="Costello M."/>
            <person name="D'Aco K."/>
            <person name="Daza R."/>
            <person name="De Haan G."/>
            <person name="DeGray S."/>
            <person name="DeMaso C."/>
            <person name="Dhargay N."/>
            <person name="Dooley K."/>
            <person name="Dooley E."/>
            <person name="Doricent M."/>
            <person name="Dorje P."/>
            <person name="Dorjee K."/>
            <person name="Dupes A."/>
            <person name="Elong R."/>
            <person name="Falk J."/>
            <person name="Farina A."/>
            <person name="Faro S."/>
            <person name="Ferguson D."/>
            <person name="Fisher S."/>
            <person name="Foley C.D."/>
            <person name="Franke A."/>
            <person name="Friedrich D."/>
            <person name="Gadbois L."/>
            <person name="Gearin G."/>
            <person name="Gearin C.R."/>
            <person name="Giannoukos G."/>
            <person name="Goode T."/>
            <person name="Graham J."/>
            <person name="Grandbois E."/>
            <person name="Grewal S."/>
            <person name="Gyaltsen K."/>
            <person name="Hafez N."/>
            <person name="Hagos B."/>
            <person name="Hall J."/>
            <person name="Henson C."/>
            <person name="Hollinger A."/>
            <person name="Honan T."/>
            <person name="Huard M.D."/>
            <person name="Hughes L."/>
            <person name="Hurhula B."/>
            <person name="Husby M.E."/>
            <person name="Kamat A."/>
            <person name="Kanga B."/>
            <person name="Kashin S."/>
            <person name="Khazanovich D."/>
            <person name="Kisner P."/>
            <person name="Lance K."/>
            <person name="Lara M."/>
            <person name="Lee W."/>
            <person name="Lennon N."/>
            <person name="Letendre F."/>
            <person name="LeVine R."/>
            <person name="Lipovsky A."/>
            <person name="Liu X."/>
            <person name="Liu J."/>
            <person name="Liu S."/>
            <person name="Lokyitsang T."/>
            <person name="Lokyitsang Y."/>
            <person name="Lubonja R."/>
            <person name="Lui A."/>
            <person name="MacDonald P."/>
            <person name="Magnisalis V."/>
            <person name="Maru K."/>
            <person name="Matthews C."/>
            <person name="McCusker W."/>
            <person name="McDonough S."/>
            <person name="Mehta T."/>
            <person name="Meldrim J."/>
            <person name="Meneus L."/>
            <person name="Mihai O."/>
            <person name="Mihalev A."/>
            <person name="Mihova T."/>
            <person name="Mittelman R."/>
            <person name="Mlenga V."/>
            <person name="Montmayeur A."/>
            <person name="Mulrain L."/>
            <person name="Navidi A."/>
            <person name="Naylor J."/>
            <person name="Negash T."/>
            <person name="Nguyen T."/>
            <person name="Nguyen N."/>
            <person name="Nicol R."/>
            <person name="Norbu C."/>
            <person name="Norbu N."/>
            <person name="Novod N."/>
            <person name="O'Neill B."/>
            <person name="Osman S."/>
            <person name="Markiewicz E."/>
            <person name="Oyono O.L."/>
            <person name="Patti C."/>
            <person name="Phunkhang P."/>
            <person name="Pierre F."/>
            <person name="Priest M."/>
            <person name="Raghuraman S."/>
            <person name="Rege F."/>
            <person name="Reyes R."/>
            <person name="Rise C."/>
            <person name="Rogov P."/>
            <person name="Ross K."/>
            <person name="Ryan E."/>
            <person name="Settipalli S."/>
            <person name="Shea T."/>
            <person name="Sherpa N."/>
            <person name="Shi L."/>
            <person name="Shih D."/>
            <person name="Sparrow T."/>
            <person name="Spaulding J."/>
            <person name="Stalker J."/>
            <person name="Stange-Thomann N."/>
            <person name="Stavropoulos S."/>
            <person name="Stone C."/>
            <person name="Strader C."/>
            <person name="Tesfaye S."/>
            <person name="Thomson T."/>
            <person name="Thoulutsang Y."/>
            <person name="Thoulutsang D."/>
            <person name="Topham K."/>
            <person name="Topping I."/>
            <person name="Tsamla T."/>
            <person name="Vassiliev H."/>
            <person name="Vo A."/>
            <person name="Wangchuk T."/>
            <person name="Wangdi T."/>
            <person name="Weiand M."/>
            <person name="Wilkinson J."/>
            <person name="Wilson A."/>
            <person name="Yadav S."/>
            <person name="Young G."/>
            <person name="Yu Q."/>
            <person name="Zembek L."/>
            <person name="Zhong D."/>
            <person name="Zimmer A."/>
            <person name="Zwirko Z."/>
            <person name="Jaffe D.B."/>
            <person name="Alvarez P."/>
            <person name="Brockman W."/>
            <person name="Butler J."/>
            <person name="Chin C."/>
            <person name="Gnerre S."/>
            <person name="MacCallum I."/>
            <person name="Graves J.A."/>
            <person name="Ponting C.P."/>
            <person name="Breen M."/>
            <person name="Samollow P.B."/>
            <person name="Lander E.S."/>
            <person name="Lindblad-Toh K."/>
        </authorList>
    </citation>
    <scope>NUCLEOTIDE SEQUENCE [LARGE SCALE GENOMIC DNA]</scope>
</reference>
<organism evidence="14 15">
    <name type="scientific">Monodelphis domestica</name>
    <name type="common">Gray short-tailed opossum</name>
    <dbReference type="NCBI Taxonomy" id="13616"/>
    <lineage>
        <taxon>Eukaryota</taxon>
        <taxon>Metazoa</taxon>
        <taxon>Chordata</taxon>
        <taxon>Craniata</taxon>
        <taxon>Vertebrata</taxon>
        <taxon>Euteleostomi</taxon>
        <taxon>Mammalia</taxon>
        <taxon>Metatheria</taxon>
        <taxon>Didelphimorphia</taxon>
        <taxon>Didelphidae</taxon>
        <taxon>Monodelphis</taxon>
    </lineage>
</organism>
<keyword evidence="6" id="KW-0732">Signal</keyword>
<evidence type="ECO:0000256" key="3">
    <source>
        <dbReference type="ARBA" id="ARBA00018050"/>
    </source>
</evidence>
<dbReference type="Ensembl" id="ENSMODT00000055400.1">
    <property type="protein sequence ID" value="ENSMODP00000055709.1"/>
    <property type="gene ID" value="ENSMODG00000045645.1"/>
</dbReference>
<dbReference type="Pfam" id="PF07213">
    <property type="entry name" value="DAP10"/>
    <property type="match status" value="1"/>
</dbReference>
<keyword evidence="8 13" id="KW-0472">Membrane</keyword>
<dbReference type="STRING" id="13616.ENSMODP00000055709"/>
<dbReference type="GeneTree" id="ENSGT00390000012777"/>
<dbReference type="GO" id="GO:0016020">
    <property type="term" value="C:membrane"/>
    <property type="evidence" value="ECO:0007669"/>
    <property type="project" value="UniProtKB-SubCell"/>
</dbReference>
<sequence>WDLYPFWSQLLSVPDCVSASVEPTAQDPNCGPLPIPLPLPVLVGLVAADAVLSLLIVGAVFACARPRRAPQTKNKVYVNMPGRG</sequence>
<dbReference type="Bgee" id="ENSMODG00000045645">
    <property type="expression patterns" value="Expressed in blood and 19 other cell types or tissues"/>
</dbReference>
<proteinExistence type="inferred from homology"/>
<reference evidence="14" key="3">
    <citation type="submission" date="2025-09" db="UniProtKB">
        <authorList>
            <consortium name="Ensembl"/>
        </authorList>
    </citation>
    <scope>IDENTIFICATION</scope>
</reference>
<accession>A0A5F8H820</accession>
<evidence type="ECO:0000313" key="14">
    <source>
        <dbReference type="Ensembl" id="ENSMODP00000055709.1"/>
    </source>
</evidence>
<keyword evidence="15" id="KW-1185">Reference proteome</keyword>
<evidence type="ECO:0000256" key="13">
    <source>
        <dbReference type="SAM" id="Phobius"/>
    </source>
</evidence>
<evidence type="ECO:0000256" key="2">
    <source>
        <dbReference type="ARBA" id="ARBA00006724"/>
    </source>
</evidence>
<evidence type="ECO:0000256" key="8">
    <source>
        <dbReference type="ARBA" id="ARBA00023136"/>
    </source>
</evidence>